<protein>
    <submittedName>
        <fullName evidence="1">Putative thioesterase</fullName>
    </submittedName>
</protein>
<dbReference type="PATRIC" id="fig|1177154.3.peg.1053"/>
<comment type="caution">
    <text evidence="1">The sequence shown here is derived from an EMBL/GenBank/DDBJ whole genome shotgun (WGS) entry which is preliminary data.</text>
</comment>
<dbReference type="RefSeq" id="WP_052041411.1">
    <property type="nucleotide sequence ID" value="NZ_ARXV01000003.1"/>
</dbReference>
<proteinExistence type="predicted"/>
<dbReference type="AlphaFoldDB" id="A0A095SMC5"/>
<dbReference type="eggNOG" id="COG0824">
    <property type="taxonomic scope" value="Bacteria"/>
</dbReference>
<dbReference type="STRING" id="1177154.Y5S_01040"/>
<sequence length="143" mass="16025">MRVNIQFPYNPIFHYRMVIGKDHENIAGHLAHDKVVTIIGDCRDAWFASLGFPGCVVDGISIVNSDLMLMYIAEAFHGDELDLELALADINKYGGDMLLRATRRQDGSEVFRAKSGFVFFDYSKRKVSHRPVGFNASLGLEDA</sequence>
<dbReference type="SUPFAM" id="SSF54637">
    <property type="entry name" value="Thioesterase/thiol ester dehydrase-isomerase"/>
    <property type="match status" value="1"/>
</dbReference>
<accession>A0A095SMC5</accession>
<name>A0A095SMC5_9GAMM</name>
<organism evidence="1 2">
    <name type="scientific">Alcanivorax nanhaiticus</name>
    <dbReference type="NCBI Taxonomy" id="1177154"/>
    <lineage>
        <taxon>Bacteria</taxon>
        <taxon>Pseudomonadati</taxon>
        <taxon>Pseudomonadota</taxon>
        <taxon>Gammaproteobacteria</taxon>
        <taxon>Oceanospirillales</taxon>
        <taxon>Alcanivoracaceae</taxon>
        <taxon>Alcanivorax</taxon>
    </lineage>
</organism>
<dbReference type="EMBL" id="ARXV01000003">
    <property type="protein sequence ID" value="KGD65816.1"/>
    <property type="molecule type" value="Genomic_DNA"/>
</dbReference>
<dbReference type="Pfam" id="PF13279">
    <property type="entry name" value="4HBT_2"/>
    <property type="match status" value="1"/>
</dbReference>
<dbReference type="InterPro" id="IPR029069">
    <property type="entry name" value="HotDog_dom_sf"/>
</dbReference>
<reference evidence="1 2" key="1">
    <citation type="submission" date="2012-09" db="EMBL/GenBank/DDBJ databases">
        <title>Genome Sequence of alkane-degrading Bacterium Alcanivorax sp. 19-m-6.</title>
        <authorList>
            <person name="Lai Q."/>
            <person name="Shao Z."/>
        </authorList>
    </citation>
    <scope>NUCLEOTIDE SEQUENCE [LARGE SCALE GENOMIC DNA]</scope>
    <source>
        <strain evidence="1 2">19-m-6</strain>
    </source>
</reference>
<dbReference type="Gene3D" id="3.10.129.10">
    <property type="entry name" value="Hotdog Thioesterase"/>
    <property type="match status" value="1"/>
</dbReference>
<evidence type="ECO:0000313" key="2">
    <source>
        <dbReference type="Proteomes" id="UP000029444"/>
    </source>
</evidence>
<dbReference type="Proteomes" id="UP000029444">
    <property type="component" value="Unassembled WGS sequence"/>
</dbReference>
<keyword evidence="2" id="KW-1185">Reference proteome</keyword>
<gene>
    <name evidence="1" type="ORF">Y5S_01040</name>
</gene>
<evidence type="ECO:0000313" key="1">
    <source>
        <dbReference type="EMBL" id="KGD65816.1"/>
    </source>
</evidence>